<dbReference type="InterPro" id="IPR011060">
    <property type="entry name" value="RibuloseP-bd_barrel"/>
</dbReference>
<keyword evidence="6 9" id="KW-0028">Amino-acid biosynthesis</keyword>
<evidence type="ECO:0000256" key="6">
    <source>
        <dbReference type="ARBA" id="ARBA00022605"/>
    </source>
</evidence>
<dbReference type="InterPro" id="IPR023016">
    <property type="entry name" value="HisA/PriA"/>
</dbReference>
<dbReference type="Proteomes" id="UP000182932">
    <property type="component" value="Unassembled WGS sequence"/>
</dbReference>
<dbReference type="HAMAP" id="MF_01014">
    <property type="entry name" value="HisA"/>
    <property type="match status" value="1"/>
</dbReference>
<sequence length="247" mass="26913">MQLIPTIELQNGHPVSLYRGRLEEPQIWHVDPCDCVRRFAHAGAEWIHVTDFDAVAGGAPQDALLQALIRAAEAPLQVGGGVRSRERIEHLLDMGVGRVVIGTAALNQPDLVKAAAKYHPDQIVLAVDVYQGRVMTHGWRETSAFTPEDFIDYFKDDPLAAIMVTDIDSDLSDAEASLALVTDLAAHSRHPVIASGLVRTLDDLARLKYVRNVSGAVVGRALFNKSVDLGEALKLAARPIEEVAEFL</sequence>
<comment type="caution">
    <text evidence="11">The sequence shown here is derived from an EMBL/GenBank/DDBJ whole genome shotgun (WGS) entry which is preliminary data.</text>
</comment>
<keyword evidence="7 9" id="KW-0368">Histidine biosynthesis</keyword>
<comment type="similarity">
    <text evidence="4 9 10">Belongs to the HisA/HisF family.</text>
</comment>
<dbReference type="CDD" id="cd04732">
    <property type="entry name" value="HisA"/>
    <property type="match status" value="1"/>
</dbReference>
<comment type="subcellular location">
    <subcellularLocation>
        <location evidence="2 9">Cytoplasm</location>
    </subcellularLocation>
</comment>
<dbReference type="InterPro" id="IPR044524">
    <property type="entry name" value="Isoase_HisA-like"/>
</dbReference>
<dbReference type="Gene3D" id="3.20.20.70">
    <property type="entry name" value="Aldolase class I"/>
    <property type="match status" value="1"/>
</dbReference>
<proteinExistence type="inferred from homology"/>
<dbReference type="GO" id="GO:0000105">
    <property type="term" value="P:L-histidine biosynthetic process"/>
    <property type="evidence" value="ECO:0007669"/>
    <property type="project" value="UniProtKB-UniRule"/>
</dbReference>
<dbReference type="PANTHER" id="PTHR43090">
    <property type="entry name" value="1-(5-PHOSPHORIBOSYL)-5-[(5-PHOSPHORIBOSYLAMINO)METHYLIDENEAMINO] IMIDAZOLE-4-CARBOXAMIDE ISOMERASE"/>
    <property type="match status" value="1"/>
</dbReference>
<gene>
    <name evidence="9" type="primary">hisA</name>
    <name evidence="11" type="ORF">SAMN04487940_101408</name>
</gene>
<comment type="pathway">
    <text evidence="3 9">Amino-acid biosynthesis; L-histidine biosynthesis; L-histidine from 5-phospho-alpha-D-ribose 1-diphosphate: step 4/9.</text>
</comment>
<evidence type="ECO:0000313" key="12">
    <source>
        <dbReference type="Proteomes" id="UP000182932"/>
    </source>
</evidence>
<keyword evidence="12" id="KW-1185">Reference proteome</keyword>
<dbReference type="GO" id="GO:0003949">
    <property type="term" value="F:1-(5-phosphoribosyl)-5-[(5-phosphoribosylamino)methylideneamino]imidazole-4-carboxamide isomerase activity"/>
    <property type="evidence" value="ECO:0007669"/>
    <property type="project" value="UniProtKB-UniRule"/>
</dbReference>
<dbReference type="PANTHER" id="PTHR43090:SF2">
    <property type="entry name" value="1-(5-PHOSPHORIBOSYL)-5-[(5-PHOSPHORIBOSYLAMINO)METHYLIDENEAMINO] IMIDAZOLE-4-CARBOXAMIDE ISOMERASE"/>
    <property type="match status" value="1"/>
</dbReference>
<protein>
    <recommendedName>
        <fullName evidence="9">1-(5-phosphoribosyl)-5-[(5-phosphoribosylamino)methylideneamino] imidazole-4-carboxamide isomerase</fullName>
        <ecNumber evidence="9">5.3.1.16</ecNumber>
    </recommendedName>
    <alternativeName>
        <fullName evidence="9">Phosphoribosylformimino-5-aminoimidazole carboxamide ribotide isomerase</fullName>
    </alternativeName>
</protein>
<dbReference type="RefSeq" id="WP_048530239.1">
    <property type="nucleotide sequence ID" value="NZ_CATLQZ010000004.1"/>
</dbReference>
<dbReference type="EC" id="5.3.1.16" evidence="9"/>
<organism evidence="11 12">
    <name type="scientific">Marinovum algicola</name>
    <dbReference type="NCBI Taxonomy" id="42444"/>
    <lineage>
        <taxon>Bacteria</taxon>
        <taxon>Pseudomonadati</taxon>
        <taxon>Pseudomonadota</taxon>
        <taxon>Alphaproteobacteria</taxon>
        <taxon>Rhodobacterales</taxon>
        <taxon>Roseobacteraceae</taxon>
        <taxon>Marinovum</taxon>
    </lineage>
</organism>
<keyword evidence="8 9" id="KW-0413">Isomerase</keyword>
<dbReference type="GO" id="GO:0005737">
    <property type="term" value="C:cytoplasm"/>
    <property type="evidence" value="ECO:0007669"/>
    <property type="project" value="UniProtKB-SubCell"/>
</dbReference>
<dbReference type="FunFam" id="3.20.20.70:FF:000009">
    <property type="entry name" value="1-(5-phosphoribosyl)-5-[(5-phosphoribosylamino)methylideneamino] imidazole-4-carboxamide isomerase"/>
    <property type="match status" value="1"/>
</dbReference>
<dbReference type="AlphaFoldDB" id="A0A975W6X5"/>
<dbReference type="InterPro" id="IPR006062">
    <property type="entry name" value="His_biosynth"/>
</dbReference>
<reference evidence="11 12" key="1">
    <citation type="submission" date="2016-10" db="EMBL/GenBank/DDBJ databases">
        <authorList>
            <person name="Varghese N."/>
            <person name="Submissions S."/>
        </authorList>
    </citation>
    <scope>NUCLEOTIDE SEQUENCE [LARGE SCALE GENOMIC DNA]</scope>
    <source>
        <strain evidence="11 12">FF3</strain>
    </source>
</reference>
<feature type="active site" description="Proton donor" evidence="9">
    <location>
        <position position="128"/>
    </location>
</feature>
<feature type="active site" description="Proton acceptor" evidence="9">
    <location>
        <position position="8"/>
    </location>
</feature>
<evidence type="ECO:0000256" key="9">
    <source>
        <dbReference type="HAMAP-Rule" id="MF_01014"/>
    </source>
</evidence>
<evidence type="ECO:0000256" key="2">
    <source>
        <dbReference type="ARBA" id="ARBA00004496"/>
    </source>
</evidence>
<dbReference type="EMBL" id="FNYY01000001">
    <property type="protein sequence ID" value="SEI62022.1"/>
    <property type="molecule type" value="Genomic_DNA"/>
</dbReference>
<name>A0A975W6X5_9RHOB</name>
<dbReference type="SUPFAM" id="SSF51366">
    <property type="entry name" value="Ribulose-phoshate binding barrel"/>
    <property type="match status" value="1"/>
</dbReference>
<evidence type="ECO:0000256" key="4">
    <source>
        <dbReference type="ARBA" id="ARBA00009667"/>
    </source>
</evidence>
<comment type="catalytic activity">
    <reaction evidence="1 9">
        <text>1-(5-phospho-beta-D-ribosyl)-5-[(5-phospho-beta-D-ribosylamino)methylideneamino]imidazole-4-carboxamide = 5-[(5-phospho-1-deoxy-D-ribulos-1-ylimino)methylamino]-1-(5-phospho-beta-D-ribosyl)imidazole-4-carboxamide</text>
        <dbReference type="Rhea" id="RHEA:15469"/>
        <dbReference type="ChEBI" id="CHEBI:58435"/>
        <dbReference type="ChEBI" id="CHEBI:58525"/>
        <dbReference type="EC" id="5.3.1.16"/>
    </reaction>
</comment>
<dbReference type="Pfam" id="PF00977">
    <property type="entry name" value="His_biosynth"/>
    <property type="match status" value="1"/>
</dbReference>
<dbReference type="GO" id="GO:0000162">
    <property type="term" value="P:L-tryptophan biosynthetic process"/>
    <property type="evidence" value="ECO:0007669"/>
    <property type="project" value="TreeGrafter"/>
</dbReference>
<evidence type="ECO:0000313" key="11">
    <source>
        <dbReference type="EMBL" id="SEI62022.1"/>
    </source>
</evidence>
<evidence type="ECO:0000256" key="1">
    <source>
        <dbReference type="ARBA" id="ARBA00000901"/>
    </source>
</evidence>
<accession>A0A975W6X5</accession>
<keyword evidence="5 9" id="KW-0963">Cytoplasm</keyword>
<evidence type="ECO:0000256" key="10">
    <source>
        <dbReference type="RuleBase" id="RU003657"/>
    </source>
</evidence>
<evidence type="ECO:0000256" key="7">
    <source>
        <dbReference type="ARBA" id="ARBA00023102"/>
    </source>
</evidence>
<dbReference type="GeneID" id="80816675"/>
<evidence type="ECO:0000256" key="5">
    <source>
        <dbReference type="ARBA" id="ARBA00022490"/>
    </source>
</evidence>
<evidence type="ECO:0000256" key="3">
    <source>
        <dbReference type="ARBA" id="ARBA00005133"/>
    </source>
</evidence>
<dbReference type="InterPro" id="IPR013785">
    <property type="entry name" value="Aldolase_TIM"/>
</dbReference>
<evidence type="ECO:0000256" key="8">
    <source>
        <dbReference type="ARBA" id="ARBA00023235"/>
    </source>
</evidence>